<dbReference type="EC" id="7.1.1.8" evidence="3"/>
<feature type="domain" description="Cytochrome b/b6 C-terminal region profile" evidence="16">
    <location>
        <begin position="131"/>
        <end position="206"/>
    </location>
</feature>
<keyword evidence="12 15" id="KW-0472">Membrane</keyword>
<dbReference type="Pfam" id="PF13631">
    <property type="entry name" value="Cytochrom_B_N_2"/>
    <property type="match status" value="1"/>
</dbReference>
<keyword evidence="11" id="KW-0408">Iron</keyword>
<dbReference type="InterPro" id="IPR005798">
    <property type="entry name" value="Cyt_b/b6_C"/>
</dbReference>
<evidence type="ECO:0000256" key="9">
    <source>
        <dbReference type="ARBA" id="ARBA00022982"/>
    </source>
</evidence>
<evidence type="ECO:0000256" key="1">
    <source>
        <dbReference type="ARBA" id="ARBA00001971"/>
    </source>
</evidence>
<evidence type="ECO:0000256" key="3">
    <source>
        <dbReference type="ARBA" id="ARBA00012951"/>
    </source>
</evidence>
<dbReference type="SUPFAM" id="SSF81648">
    <property type="entry name" value="a domain/subunit of cytochrome bc1 complex (Ubiquinol-cytochrome c reductase)"/>
    <property type="match status" value="1"/>
</dbReference>
<keyword evidence="6" id="KW-0349">Heme</keyword>
<keyword evidence="8" id="KW-0479">Metal-binding</keyword>
<dbReference type="Proteomes" id="UP000732378">
    <property type="component" value="Unassembled WGS sequence"/>
</dbReference>
<evidence type="ECO:0000256" key="7">
    <source>
        <dbReference type="ARBA" id="ARBA00022692"/>
    </source>
</evidence>
<feature type="transmembrane region" description="Helical" evidence="15">
    <location>
        <begin position="39"/>
        <end position="61"/>
    </location>
</feature>
<organism evidence="18 19">
    <name type="scientific">Nocardioides salarius</name>
    <dbReference type="NCBI Taxonomy" id="374513"/>
    <lineage>
        <taxon>Bacteria</taxon>
        <taxon>Bacillati</taxon>
        <taxon>Actinomycetota</taxon>
        <taxon>Actinomycetes</taxon>
        <taxon>Propionibacteriales</taxon>
        <taxon>Nocardioidaceae</taxon>
        <taxon>Nocardioides</taxon>
    </lineage>
</organism>
<dbReference type="RefSeq" id="WP_193670821.1">
    <property type="nucleotide sequence ID" value="NZ_JACDTV010000019.1"/>
</dbReference>
<dbReference type="InterPro" id="IPR016174">
    <property type="entry name" value="Di-haem_cyt_TM"/>
</dbReference>
<evidence type="ECO:0000256" key="15">
    <source>
        <dbReference type="SAM" id="Phobius"/>
    </source>
</evidence>
<accession>A0ABS2MEK7</accession>
<name>A0ABS2MEK7_9ACTN</name>
<evidence type="ECO:0000313" key="18">
    <source>
        <dbReference type="EMBL" id="MBM7509619.1"/>
    </source>
</evidence>
<evidence type="ECO:0000259" key="17">
    <source>
        <dbReference type="Pfam" id="PF13631"/>
    </source>
</evidence>
<dbReference type="Pfam" id="PF00032">
    <property type="entry name" value="Cytochrom_B_C"/>
    <property type="match status" value="1"/>
</dbReference>
<feature type="transmembrane region" description="Helical" evidence="15">
    <location>
        <begin position="97"/>
        <end position="115"/>
    </location>
</feature>
<evidence type="ECO:0000256" key="13">
    <source>
        <dbReference type="ARBA" id="ARBA00029351"/>
    </source>
</evidence>
<evidence type="ECO:0000259" key="16">
    <source>
        <dbReference type="Pfam" id="PF00032"/>
    </source>
</evidence>
<protein>
    <recommendedName>
        <fullName evidence="4">Cytochrome bc1 complex cytochrome b subunit</fullName>
        <ecNumber evidence="3">7.1.1.8</ecNumber>
    </recommendedName>
    <alternativeName>
        <fullName evidence="14">Cytochrome bc1 reductase complex subunit QcrB</fullName>
    </alternativeName>
</protein>
<dbReference type="InterPro" id="IPR027387">
    <property type="entry name" value="Cytb/b6-like_sf"/>
</dbReference>
<evidence type="ECO:0000256" key="10">
    <source>
        <dbReference type="ARBA" id="ARBA00022989"/>
    </source>
</evidence>
<evidence type="ECO:0000256" key="2">
    <source>
        <dbReference type="ARBA" id="ARBA00004141"/>
    </source>
</evidence>
<comment type="subcellular location">
    <subcellularLocation>
        <location evidence="2">Membrane</location>
        <topology evidence="2">Multi-pass membrane protein</topology>
    </subcellularLocation>
</comment>
<proteinExistence type="predicted"/>
<evidence type="ECO:0000313" key="19">
    <source>
        <dbReference type="Proteomes" id="UP000732378"/>
    </source>
</evidence>
<feature type="domain" description="Cytochrome b/b6 N-terminal region profile" evidence="17">
    <location>
        <begin position="22"/>
        <end position="117"/>
    </location>
</feature>
<dbReference type="InterPro" id="IPR005797">
    <property type="entry name" value="Cyt_b/b6_N"/>
</dbReference>
<evidence type="ECO:0000256" key="4">
    <source>
        <dbReference type="ARBA" id="ARBA00016116"/>
    </source>
</evidence>
<evidence type="ECO:0000256" key="12">
    <source>
        <dbReference type="ARBA" id="ARBA00023136"/>
    </source>
</evidence>
<dbReference type="EMBL" id="JAFBBZ010000001">
    <property type="protein sequence ID" value="MBM7509619.1"/>
    <property type="molecule type" value="Genomic_DNA"/>
</dbReference>
<feature type="transmembrane region" description="Helical" evidence="15">
    <location>
        <begin position="180"/>
        <end position="202"/>
    </location>
</feature>
<comment type="catalytic activity">
    <reaction evidence="13">
        <text>a quinol + 2 Fe(III)-[cytochrome c](out) = a quinone + 2 Fe(II)-[cytochrome c](out) + 2 H(+)(out)</text>
        <dbReference type="Rhea" id="RHEA:11484"/>
        <dbReference type="Rhea" id="RHEA-COMP:10350"/>
        <dbReference type="Rhea" id="RHEA-COMP:14399"/>
        <dbReference type="ChEBI" id="CHEBI:15378"/>
        <dbReference type="ChEBI" id="CHEBI:24646"/>
        <dbReference type="ChEBI" id="CHEBI:29033"/>
        <dbReference type="ChEBI" id="CHEBI:29034"/>
        <dbReference type="ChEBI" id="CHEBI:132124"/>
        <dbReference type="EC" id="7.1.1.8"/>
    </reaction>
</comment>
<comment type="caution">
    <text evidence="18">The sequence shown here is derived from an EMBL/GenBank/DDBJ whole genome shotgun (WGS) entry which is preliminary data.</text>
</comment>
<sequence>MSTNRGQAPNLEIGKLLGGAGWWFSPDLAGQISILVRLYAAHVVIVPGLILVLATLHALLVKKHKISPHPSLPTDDSGNQAPEDEPTEPFTHHLRRIAAFGTVLLGLLGVLAVLVPPTIGPPPVAGIEVTRPPWNFWWMFTLENWIGLPGILYGELIFFALLVILPFVDRNPNRYWRKRPVSMTIALVILLVVVALTVLMAVTPTQQHLGM</sequence>
<dbReference type="SUPFAM" id="SSF81342">
    <property type="entry name" value="Transmembrane di-heme cytochromes"/>
    <property type="match status" value="1"/>
</dbReference>
<keyword evidence="10 15" id="KW-1133">Transmembrane helix</keyword>
<reference evidence="18 19" key="1">
    <citation type="submission" date="2021-01" db="EMBL/GenBank/DDBJ databases">
        <title>Sequencing the genomes of 1000 actinobacteria strains.</title>
        <authorList>
            <person name="Klenk H.-P."/>
        </authorList>
    </citation>
    <scope>NUCLEOTIDE SEQUENCE [LARGE SCALE GENOMIC DNA]</scope>
    <source>
        <strain evidence="18 19">DSM 18239</strain>
    </source>
</reference>
<feature type="transmembrane region" description="Helical" evidence="15">
    <location>
        <begin position="145"/>
        <end position="168"/>
    </location>
</feature>
<dbReference type="InterPro" id="IPR036150">
    <property type="entry name" value="Cyt_b/b6_C_sf"/>
</dbReference>
<keyword evidence="19" id="KW-1185">Reference proteome</keyword>
<keyword evidence="5" id="KW-0813">Transport</keyword>
<keyword evidence="7 15" id="KW-0812">Transmembrane</keyword>
<dbReference type="Gene3D" id="1.20.810.10">
    <property type="entry name" value="Cytochrome Bc1 Complex, Chain C"/>
    <property type="match status" value="1"/>
</dbReference>
<evidence type="ECO:0000256" key="14">
    <source>
        <dbReference type="ARBA" id="ARBA00029568"/>
    </source>
</evidence>
<gene>
    <name evidence="18" type="ORF">JOE61_003433</name>
</gene>
<evidence type="ECO:0000256" key="5">
    <source>
        <dbReference type="ARBA" id="ARBA00022448"/>
    </source>
</evidence>
<keyword evidence="9" id="KW-0249">Electron transport</keyword>
<comment type="cofactor">
    <cofactor evidence="1">
        <name>heme</name>
        <dbReference type="ChEBI" id="CHEBI:30413"/>
    </cofactor>
</comment>
<evidence type="ECO:0000256" key="11">
    <source>
        <dbReference type="ARBA" id="ARBA00023004"/>
    </source>
</evidence>
<evidence type="ECO:0000256" key="8">
    <source>
        <dbReference type="ARBA" id="ARBA00022723"/>
    </source>
</evidence>
<evidence type="ECO:0000256" key="6">
    <source>
        <dbReference type="ARBA" id="ARBA00022617"/>
    </source>
</evidence>